<organism evidence="11 12">
    <name type="scientific">Nicotiana attenuata</name>
    <name type="common">Coyote tobacco</name>
    <dbReference type="NCBI Taxonomy" id="49451"/>
    <lineage>
        <taxon>Eukaryota</taxon>
        <taxon>Viridiplantae</taxon>
        <taxon>Streptophyta</taxon>
        <taxon>Embryophyta</taxon>
        <taxon>Tracheophyta</taxon>
        <taxon>Spermatophyta</taxon>
        <taxon>Magnoliopsida</taxon>
        <taxon>eudicotyledons</taxon>
        <taxon>Gunneridae</taxon>
        <taxon>Pentapetalae</taxon>
        <taxon>asterids</taxon>
        <taxon>lamiids</taxon>
        <taxon>Solanales</taxon>
        <taxon>Solanaceae</taxon>
        <taxon>Nicotianoideae</taxon>
        <taxon>Nicotianeae</taxon>
        <taxon>Nicotiana</taxon>
    </lineage>
</organism>
<dbReference type="PANTHER" id="PTHR46695">
    <property type="entry name" value="ZINC FINGER CCCH DOMAIN-CONTAINING PROTEIN 44-RELATED"/>
    <property type="match status" value="1"/>
</dbReference>
<dbReference type="Pfam" id="PF03126">
    <property type="entry name" value="Plus-3"/>
    <property type="match status" value="1"/>
</dbReference>
<dbReference type="GO" id="GO:0008270">
    <property type="term" value="F:zinc ion binding"/>
    <property type="evidence" value="ECO:0007669"/>
    <property type="project" value="UniProtKB-KW"/>
</dbReference>
<feature type="domain" description="GYF" evidence="8">
    <location>
        <begin position="775"/>
        <end position="828"/>
    </location>
</feature>
<feature type="compositionally biased region" description="Polar residues" evidence="6">
    <location>
        <begin position="881"/>
        <end position="910"/>
    </location>
</feature>
<dbReference type="Gene3D" id="1.10.245.10">
    <property type="entry name" value="SWIB/MDM2 domain"/>
    <property type="match status" value="1"/>
</dbReference>
<dbReference type="CDD" id="cd00072">
    <property type="entry name" value="GYF"/>
    <property type="match status" value="1"/>
</dbReference>
<name>A0A314KKI7_NICAT</name>
<dbReference type="PROSITE" id="PS51925">
    <property type="entry name" value="SWIB_MDM2"/>
    <property type="match status" value="1"/>
</dbReference>
<dbReference type="EMBL" id="MJEQ01001834">
    <property type="protein sequence ID" value="OIT29219.1"/>
    <property type="molecule type" value="Genomic_DNA"/>
</dbReference>
<dbReference type="InterPro" id="IPR011011">
    <property type="entry name" value="Znf_FYVE_PHD"/>
</dbReference>
<dbReference type="Proteomes" id="UP000187609">
    <property type="component" value="Unassembled WGS sequence"/>
</dbReference>
<feature type="compositionally biased region" description="Basic and acidic residues" evidence="6">
    <location>
        <begin position="773"/>
        <end position="785"/>
    </location>
</feature>
<dbReference type="PROSITE" id="PS51360">
    <property type="entry name" value="PLUS3"/>
    <property type="match status" value="1"/>
</dbReference>
<dbReference type="InterPro" id="IPR058668">
    <property type="entry name" value="NERD_dom"/>
</dbReference>
<dbReference type="SMART" id="SM00444">
    <property type="entry name" value="GYF"/>
    <property type="match status" value="1"/>
</dbReference>
<evidence type="ECO:0000259" key="7">
    <source>
        <dbReference type="PROSITE" id="PS50016"/>
    </source>
</evidence>
<dbReference type="Pfam" id="PF02201">
    <property type="entry name" value="SWIB"/>
    <property type="match status" value="1"/>
</dbReference>
<sequence length="1296" mass="143696">MDGDNSVELCTSIHDMDDSQLVGAPVVMSTDAEVAATKLAVQVKTSVAMIGSVEKRKRGRPPRGAVAKVQSPKRQLQEDDEGEDVCFICFDGGSLVLCDRKGCPKAYHPSCIKRDEAFFRSDAKWTCGWHICSVCQKASQYMCYTCTYSVCKGCTRNADYFRIRGNKGFCSTCMRMIMLIEKIDQGNKEMVQVDFDDNSSWEYLFKVYWMYVKEKLSLTLGELIQAKSPCKESDAIAKRQRLPFGYRVALDGKGTRGNSYDNLELKKSKQSLEPPCKDPPSTENRTIVEPERLSVAGCTPQLELTQPIELELQNKDSLETEEASTSMVTSLTGRMEWASKELLELVARMKNGDTSALSHFDVQALLLEYIKRNNLRDPRQKSQIICDSRLKSLFGKPRVGHIEMLKLLEFHFLIKEGSQKSAFIPAGIVGTVTNHVEADDNIDSSFLKNKTKKRKSRRNSEEKLVQINLDEYGAIDAHNINLIYLRRNLMESLMEDMEKFHGRVIGSVVRIRISSNNQKQEMYRLVPVIGTSKALIPYKIGDKTADVLLVVLNLNKKEAVAIESISNQNFSEDECRRLRQIIKCGLVKRLTIGEIQKKAMELRAVKLNDSLEEEVLRLIHLRDRANIDHGYEDFLDTFTLRECVEKLELLKMPEERRRRLLAIPEVRADPNMDPNYESEEDAGASDFKKQVEYEGPRYTRFNRSQDKLMSSRRKAKEGSMPCKMSEKREAHGNNILKKLGNQDTACLAVDRSASETSIASLSTVDSTSANSSETDKLWHYRDPSSRKQGPFSVMQLRKWNKSGLFPPDMRIWTDDEHDDSVLLTNALKGLFHKAPRPHDEISHQSQELGAASVSSSAGACKSATGTGRECGEREVPWHLRVTNNHSNGNTDTTRMDGLSSSVPKSLDLNNSYSYKPRPSSPVPPSSHGNVQGDPPHGKRCHKIFQSSTSHMVQDSSGSTISQISDGRNHSMLSNSRRHLGQSSGQNWGSLTSNRSSVNINSGYNFASVTEFGDSLEQKDIKNYPDLPSPTPQTSYADVEAQAAEKPLSVSSVVPVCASNVQDLPSPTPNLKDEAPVGQAAADKESFPSSLTVQHSGSSWSSASSLVISRAQLHEIANGWGGCSPAMKPSVDSDLVSDSSLKPAETVCDRVDAPTSDANQLDRNSSSHPISNCSDWRATFYEPIEFSTLDEESVSDLLAEVDAMESQNQSGMASPTSAMRCSDEMIPVCTSDWFSSIEELTRTPDPANSDALISTEDAQLPCQSSLTDELAGASPAVVFDPLKRSSGSSSSSSEGET</sequence>
<keyword evidence="4" id="KW-0238">DNA-binding</keyword>
<dbReference type="SUPFAM" id="SSF57903">
    <property type="entry name" value="FYVE/PHD zinc finger"/>
    <property type="match status" value="1"/>
</dbReference>
<dbReference type="GO" id="GO:0003677">
    <property type="term" value="F:DNA binding"/>
    <property type="evidence" value="ECO:0007669"/>
    <property type="project" value="UniProtKB-KW"/>
</dbReference>
<evidence type="ECO:0000256" key="2">
    <source>
        <dbReference type="ARBA" id="ARBA00022771"/>
    </source>
</evidence>
<dbReference type="Gene3D" id="3.90.70.200">
    <property type="entry name" value="Plus-3 domain"/>
    <property type="match status" value="1"/>
</dbReference>
<dbReference type="SUPFAM" id="SSF55277">
    <property type="entry name" value="GYF domain"/>
    <property type="match status" value="1"/>
</dbReference>
<dbReference type="STRING" id="49451.A0A314KKI7"/>
<evidence type="ECO:0000256" key="6">
    <source>
        <dbReference type="SAM" id="MobiDB-lite"/>
    </source>
</evidence>
<feature type="domain" description="Plus3" evidence="9">
    <location>
        <begin position="474"/>
        <end position="607"/>
    </location>
</feature>
<dbReference type="InterPro" id="IPR019786">
    <property type="entry name" value="Zinc_finger_PHD-type_CS"/>
</dbReference>
<keyword evidence="12" id="KW-1185">Reference proteome</keyword>
<dbReference type="InterPro" id="IPR004343">
    <property type="entry name" value="Plus-3_dom"/>
</dbReference>
<feature type="compositionally biased region" description="Low complexity" evidence="6">
    <location>
        <begin position="850"/>
        <end position="863"/>
    </location>
</feature>
<evidence type="ECO:0000259" key="8">
    <source>
        <dbReference type="PROSITE" id="PS50829"/>
    </source>
</evidence>
<protein>
    <submittedName>
        <fullName evidence="11">Zinc finger ccch domain-containing protein 44</fullName>
    </submittedName>
</protein>
<evidence type="ECO:0000313" key="12">
    <source>
        <dbReference type="Proteomes" id="UP000187609"/>
    </source>
</evidence>
<dbReference type="SUPFAM" id="SSF159042">
    <property type="entry name" value="Plus3-like"/>
    <property type="match status" value="1"/>
</dbReference>
<accession>A0A314KKI7</accession>
<dbReference type="InterPro" id="IPR003169">
    <property type="entry name" value="GYF"/>
</dbReference>
<feature type="region of interest" description="Disordered" evidence="6">
    <location>
        <begin position="836"/>
        <end position="989"/>
    </location>
</feature>
<keyword evidence="1" id="KW-0479">Metal-binding</keyword>
<dbReference type="InterPro" id="IPR036885">
    <property type="entry name" value="SWIB_MDM2_dom_sf"/>
</dbReference>
<dbReference type="InterPro" id="IPR019835">
    <property type="entry name" value="SWIB_domain"/>
</dbReference>
<evidence type="ECO:0000256" key="1">
    <source>
        <dbReference type="ARBA" id="ARBA00022723"/>
    </source>
</evidence>
<dbReference type="InterPro" id="IPR036128">
    <property type="entry name" value="Plus3-like_sf"/>
</dbReference>
<reference evidence="11" key="1">
    <citation type="submission" date="2016-11" db="EMBL/GenBank/DDBJ databases">
        <title>The genome of Nicotiana attenuata.</title>
        <authorList>
            <person name="Xu S."/>
            <person name="Brockmoeller T."/>
            <person name="Gaquerel E."/>
            <person name="Navarro A."/>
            <person name="Kuhl H."/>
            <person name="Gase K."/>
            <person name="Ling Z."/>
            <person name="Zhou W."/>
            <person name="Kreitzer C."/>
            <person name="Stanke M."/>
            <person name="Tang H."/>
            <person name="Lyons E."/>
            <person name="Pandey P."/>
            <person name="Pandey S.P."/>
            <person name="Timmermann B."/>
            <person name="Baldwin I.T."/>
        </authorList>
    </citation>
    <scope>NUCLEOTIDE SEQUENCE [LARGE SCALE GENOMIC DNA]</scope>
    <source>
        <strain evidence="11">UT</strain>
    </source>
</reference>
<dbReference type="PROSITE" id="PS50829">
    <property type="entry name" value="GYF"/>
    <property type="match status" value="1"/>
</dbReference>
<dbReference type="CDD" id="cd15568">
    <property type="entry name" value="PHD5_NSD"/>
    <property type="match status" value="1"/>
</dbReference>
<dbReference type="FunFam" id="3.30.40.10:FF:000303">
    <property type="entry name" value="Zinc finger CCCH domain-containing protein 19"/>
    <property type="match status" value="1"/>
</dbReference>
<evidence type="ECO:0000313" key="11">
    <source>
        <dbReference type="EMBL" id="OIT29219.1"/>
    </source>
</evidence>
<dbReference type="InterPro" id="IPR019787">
    <property type="entry name" value="Znf_PHD-finger"/>
</dbReference>
<comment type="caution">
    <text evidence="11">The sequence shown here is derived from an EMBL/GenBank/DDBJ whole genome shotgun (WGS) entry which is preliminary data.</text>
</comment>
<dbReference type="Gramene" id="OIT29219">
    <property type="protein sequence ID" value="OIT29219"/>
    <property type="gene ID" value="A4A49_21461"/>
</dbReference>
<dbReference type="InterPro" id="IPR035445">
    <property type="entry name" value="GYF-like_dom_sf"/>
</dbReference>
<evidence type="ECO:0000256" key="5">
    <source>
        <dbReference type="PROSITE-ProRule" id="PRU00146"/>
    </source>
</evidence>
<dbReference type="SMART" id="SM00151">
    <property type="entry name" value="SWIB"/>
    <property type="match status" value="1"/>
</dbReference>
<feature type="compositionally biased region" description="Polar residues" evidence="6">
    <location>
        <begin position="757"/>
        <end position="772"/>
    </location>
</feature>
<keyword evidence="3" id="KW-0862">Zinc</keyword>
<feature type="domain" description="DM2" evidence="10">
    <location>
        <begin position="331"/>
        <end position="414"/>
    </location>
</feature>
<feature type="region of interest" description="Disordered" evidence="6">
    <location>
        <begin position="1240"/>
        <end position="1296"/>
    </location>
</feature>
<dbReference type="InterPro" id="IPR001965">
    <property type="entry name" value="Znf_PHD"/>
</dbReference>
<dbReference type="Pfam" id="PF02213">
    <property type="entry name" value="GYF"/>
    <property type="match status" value="1"/>
</dbReference>
<feature type="region of interest" description="Disordered" evidence="6">
    <location>
        <begin position="55"/>
        <end position="76"/>
    </location>
</feature>
<dbReference type="PROSITE" id="PS50016">
    <property type="entry name" value="ZF_PHD_2"/>
    <property type="match status" value="1"/>
</dbReference>
<evidence type="ECO:0000259" key="9">
    <source>
        <dbReference type="PROSITE" id="PS51360"/>
    </source>
</evidence>
<feature type="domain" description="PHD-type" evidence="7">
    <location>
        <begin position="83"/>
        <end position="149"/>
    </location>
</feature>
<proteinExistence type="predicted"/>
<dbReference type="PANTHER" id="PTHR46695:SF4">
    <property type="entry name" value="ZINC FINGER CCCH DOMAIN-CONTAINING PROTEIN 44"/>
    <property type="match status" value="1"/>
</dbReference>
<dbReference type="InterPro" id="IPR013083">
    <property type="entry name" value="Znf_RING/FYVE/PHD"/>
</dbReference>
<gene>
    <name evidence="11" type="ORF">A4A49_21461</name>
</gene>
<dbReference type="Gene3D" id="3.30.1490.40">
    <property type="match status" value="1"/>
</dbReference>
<feature type="region of interest" description="Disordered" evidence="6">
    <location>
        <begin position="1061"/>
        <end position="1093"/>
    </location>
</feature>
<feature type="region of interest" description="Disordered" evidence="6">
    <location>
        <begin position="706"/>
        <end position="726"/>
    </location>
</feature>
<evidence type="ECO:0000259" key="10">
    <source>
        <dbReference type="PROSITE" id="PS51925"/>
    </source>
</evidence>
<evidence type="ECO:0000256" key="4">
    <source>
        <dbReference type="ARBA" id="ARBA00023125"/>
    </source>
</evidence>
<dbReference type="SUPFAM" id="SSF47592">
    <property type="entry name" value="SWIB/MDM2 domain"/>
    <property type="match status" value="1"/>
</dbReference>
<feature type="region of interest" description="Disordered" evidence="6">
    <location>
        <begin position="757"/>
        <end position="785"/>
    </location>
</feature>
<dbReference type="SMART" id="SM00249">
    <property type="entry name" value="PHD"/>
    <property type="match status" value="1"/>
</dbReference>
<keyword evidence="2 5" id="KW-0863">Zinc-finger</keyword>
<dbReference type="PROSITE" id="PS01359">
    <property type="entry name" value="ZF_PHD_1"/>
    <property type="match status" value="1"/>
</dbReference>
<feature type="compositionally biased region" description="Low complexity" evidence="6">
    <location>
        <begin position="1284"/>
        <end position="1296"/>
    </location>
</feature>
<feature type="compositionally biased region" description="Polar residues" evidence="6">
    <location>
        <begin position="944"/>
        <end position="989"/>
    </location>
</feature>
<dbReference type="CDD" id="cd10567">
    <property type="entry name" value="SWIB-MDM2_like"/>
    <property type="match status" value="1"/>
</dbReference>
<dbReference type="SMART" id="SM00719">
    <property type="entry name" value="Plus3"/>
    <property type="match status" value="1"/>
</dbReference>
<dbReference type="InterPro" id="IPR003121">
    <property type="entry name" value="SWIB_MDM2_domain"/>
</dbReference>
<dbReference type="Gene3D" id="3.30.40.10">
    <property type="entry name" value="Zinc/RING finger domain, C3HC4 (zinc finger)"/>
    <property type="match status" value="1"/>
</dbReference>
<dbReference type="Pfam" id="PF25980">
    <property type="entry name" value="NERD_plant"/>
    <property type="match status" value="1"/>
</dbReference>
<evidence type="ECO:0000256" key="3">
    <source>
        <dbReference type="ARBA" id="ARBA00022833"/>
    </source>
</evidence>